<reference evidence="1" key="1">
    <citation type="submission" date="2022-08" db="EMBL/GenBank/DDBJ databases">
        <title>Genome Sequence of Lecanicillium fungicola.</title>
        <authorList>
            <person name="Buettner E."/>
        </authorList>
    </citation>
    <scope>NUCLEOTIDE SEQUENCE</scope>
    <source>
        <strain evidence="1">Babe33</strain>
    </source>
</reference>
<protein>
    <submittedName>
        <fullName evidence="1">Uncharacterized protein</fullName>
    </submittedName>
</protein>
<name>A0ACC1MG59_9HYPO</name>
<dbReference type="Proteomes" id="UP001143910">
    <property type="component" value="Unassembled WGS sequence"/>
</dbReference>
<organism evidence="1 2">
    <name type="scientific">Zarea fungicola</name>
    <dbReference type="NCBI Taxonomy" id="93591"/>
    <lineage>
        <taxon>Eukaryota</taxon>
        <taxon>Fungi</taxon>
        <taxon>Dikarya</taxon>
        <taxon>Ascomycota</taxon>
        <taxon>Pezizomycotina</taxon>
        <taxon>Sordariomycetes</taxon>
        <taxon>Hypocreomycetidae</taxon>
        <taxon>Hypocreales</taxon>
        <taxon>Cordycipitaceae</taxon>
        <taxon>Zarea</taxon>
    </lineage>
</organism>
<accession>A0ACC1MG59</accession>
<sequence length="546" mass="60489">MEFIVGTALGVAGLLVGIKGAVDGYLLLTDIFASDTGLHFAALQYYIEGIKFLAWGERLKIGNASDCLLHRESQLTQAAVGRIIAEILTIQETAGKKFIQKYGMPDIKPESAPAAAAGTAKSSFALRSKWITHIKEERAKQKQPHRVAWQTKDKTNFTELVSRLTVLNDDLKELVRPDEFDETRVVTAILNGMDRRLSLVPIQQTDQGSPATLLALAAQLKIIQEEDVLTAAQRVNHIDASSLELFGDPKDTDGWCLGSYEAEGQVPEQILLEWKGIKANSSVKSELVTRIQALGTLLATPNAAEFHRMICLGIFDDTAYERRSNGGRRIALVYRLPKSIDTEPVSLLDLIKVARDNGTRPALGERFELAYKLTSAISLFHATNWIHKSFRSDCILFGSGRLITEPYIIGFQFSRPATGSSVETRPMGVPELDMYYHPDVSDGWTKVRELYSLGVVLLEIALWRPVFRPEFKGLRMQHMSQFIIEDVNDKLGEELVGMVGRVYLDAVKACLTGAFGVATGNTPQEAKVLGTRFFHKVVKPLSTLRA</sequence>
<gene>
    <name evidence="1" type="ORF">NQ176_g10579</name>
</gene>
<comment type="caution">
    <text evidence="1">The sequence shown here is derived from an EMBL/GenBank/DDBJ whole genome shotgun (WGS) entry which is preliminary data.</text>
</comment>
<evidence type="ECO:0000313" key="1">
    <source>
        <dbReference type="EMBL" id="KAJ2965513.1"/>
    </source>
</evidence>
<evidence type="ECO:0000313" key="2">
    <source>
        <dbReference type="Proteomes" id="UP001143910"/>
    </source>
</evidence>
<proteinExistence type="predicted"/>
<dbReference type="EMBL" id="JANJQO010002956">
    <property type="protein sequence ID" value="KAJ2965513.1"/>
    <property type="molecule type" value="Genomic_DNA"/>
</dbReference>
<keyword evidence="2" id="KW-1185">Reference proteome</keyword>